<dbReference type="GO" id="GO:0005524">
    <property type="term" value="F:ATP binding"/>
    <property type="evidence" value="ECO:0007669"/>
    <property type="project" value="InterPro"/>
</dbReference>
<keyword evidence="1" id="KW-0732">Signal</keyword>
<dbReference type="SUPFAM" id="SSF56112">
    <property type="entry name" value="Protein kinase-like (PK-like)"/>
    <property type="match status" value="1"/>
</dbReference>
<reference evidence="4" key="1">
    <citation type="submission" date="2022-11" db="UniProtKB">
        <authorList>
            <consortium name="WormBaseParasite"/>
        </authorList>
    </citation>
    <scope>IDENTIFICATION</scope>
</reference>
<dbReference type="Proteomes" id="UP000887561">
    <property type="component" value="Unplaced"/>
</dbReference>
<dbReference type="AlphaFoldDB" id="A0A915LF93"/>
<feature type="domain" description="Protein kinase" evidence="2">
    <location>
        <begin position="77"/>
        <end position="291"/>
    </location>
</feature>
<organism evidence="3 4">
    <name type="scientific">Meloidogyne javanica</name>
    <name type="common">Root-knot nematode worm</name>
    <dbReference type="NCBI Taxonomy" id="6303"/>
    <lineage>
        <taxon>Eukaryota</taxon>
        <taxon>Metazoa</taxon>
        <taxon>Ecdysozoa</taxon>
        <taxon>Nematoda</taxon>
        <taxon>Chromadorea</taxon>
        <taxon>Rhabditida</taxon>
        <taxon>Tylenchina</taxon>
        <taxon>Tylenchomorpha</taxon>
        <taxon>Tylenchoidea</taxon>
        <taxon>Meloidogynidae</taxon>
        <taxon>Meloidogyninae</taxon>
        <taxon>Meloidogyne</taxon>
        <taxon>Meloidogyne incognita group</taxon>
    </lineage>
</organism>
<accession>A0A915LF93</accession>
<feature type="signal peptide" evidence="1">
    <location>
        <begin position="1"/>
        <end position="18"/>
    </location>
</feature>
<evidence type="ECO:0000259" key="2">
    <source>
        <dbReference type="SMART" id="SM00220"/>
    </source>
</evidence>
<dbReference type="InterPro" id="IPR011009">
    <property type="entry name" value="Kinase-like_dom_sf"/>
</dbReference>
<dbReference type="InterPro" id="IPR000719">
    <property type="entry name" value="Prot_kinase_dom"/>
</dbReference>
<dbReference type="SMART" id="SM00220">
    <property type="entry name" value="S_TKc"/>
    <property type="match status" value="1"/>
</dbReference>
<protein>
    <submittedName>
        <fullName evidence="4">Protein kinase domain-containing protein</fullName>
    </submittedName>
</protein>
<dbReference type="GO" id="GO:0004672">
    <property type="term" value="F:protein kinase activity"/>
    <property type="evidence" value="ECO:0007669"/>
    <property type="project" value="InterPro"/>
</dbReference>
<evidence type="ECO:0000313" key="4">
    <source>
        <dbReference type="WBParaSite" id="scaffold11389_cov175.g15546"/>
    </source>
</evidence>
<sequence length="296" mass="34770">MKIYLCIIFQFLIWEWLPLPEPPRQVQSHSSSRRSHIQEQVELIHHLDDPIYCDHGYILRTNLIFPHHERIKIESELILNDKIGHSRTANVYHAYWPAEKICIALKVTRSDYSTREVAILEYFNTLVDDQRNGIIKMLAYGSHNNEMYIAMELGGKSLEKQFTHHEGELYDILKGAARSLAQFHDYFETSVLLSNTRRANLDVLVQMRKAPEIREYHSDRQDNITTKVDVWAFGLMICQKFYEISDDELIQLLENDHLRDGSSAVYTALDNYLYEHCRINENMNTSLDRIIKANNL</sequence>
<name>A0A915LF93_MELJA</name>
<feature type="chain" id="PRO_5038007964" evidence="1">
    <location>
        <begin position="19"/>
        <end position="296"/>
    </location>
</feature>
<evidence type="ECO:0000313" key="3">
    <source>
        <dbReference type="Proteomes" id="UP000887561"/>
    </source>
</evidence>
<proteinExistence type="predicted"/>
<dbReference type="Gene3D" id="1.10.510.10">
    <property type="entry name" value="Transferase(Phosphotransferase) domain 1"/>
    <property type="match status" value="1"/>
</dbReference>
<keyword evidence="3" id="KW-1185">Reference proteome</keyword>
<dbReference type="WBParaSite" id="scaffold11389_cov175.g15546">
    <property type="protein sequence ID" value="scaffold11389_cov175.g15546"/>
    <property type="gene ID" value="scaffold11389_cov175.g15546"/>
</dbReference>
<evidence type="ECO:0000256" key="1">
    <source>
        <dbReference type="SAM" id="SignalP"/>
    </source>
</evidence>